<feature type="binding site" evidence="13">
    <location>
        <position position="283"/>
    </location>
    <ligand>
        <name>Zn(2+)</name>
        <dbReference type="ChEBI" id="CHEBI:29105"/>
        <label>3</label>
    </ligand>
</feature>
<keyword evidence="9 12" id="KW-0156">Chromatin regulator</keyword>
<dbReference type="InterPro" id="IPR001214">
    <property type="entry name" value="SET_dom"/>
</dbReference>
<evidence type="ECO:0000256" key="12">
    <source>
        <dbReference type="PIRNR" id="PIRNR009343"/>
    </source>
</evidence>
<keyword evidence="11" id="KW-0137">Centromere</keyword>
<evidence type="ECO:0000256" key="10">
    <source>
        <dbReference type="ARBA" id="ARBA00023242"/>
    </source>
</evidence>
<dbReference type="Gene3D" id="2.40.50.40">
    <property type="match status" value="1"/>
</dbReference>
<dbReference type="GO" id="GO:0008270">
    <property type="term" value="F:zinc ion binding"/>
    <property type="evidence" value="ECO:0007669"/>
    <property type="project" value="UniProtKB-UniRule"/>
</dbReference>
<dbReference type="InterPro" id="IPR046341">
    <property type="entry name" value="SET_dom_sf"/>
</dbReference>
<evidence type="ECO:0000256" key="3">
    <source>
        <dbReference type="ARBA" id="ARBA00022454"/>
    </source>
</evidence>
<dbReference type="Gene3D" id="2.170.270.10">
    <property type="entry name" value="SET domain"/>
    <property type="match status" value="1"/>
</dbReference>
<feature type="binding site" evidence="13">
    <location>
        <position position="436"/>
    </location>
    <ligand>
        <name>Zn(2+)</name>
        <dbReference type="ChEBI" id="CHEBI:29105"/>
        <label>4</label>
    </ligand>
</feature>
<dbReference type="InterPro" id="IPR023780">
    <property type="entry name" value="Chromo_domain"/>
</dbReference>
<dbReference type="CDD" id="cd10542">
    <property type="entry name" value="SET_SUV39H"/>
    <property type="match status" value="1"/>
</dbReference>
<dbReference type="InterPro" id="IPR000953">
    <property type="entry name" value="Chromo/chromo_shadow_dom"/>
</dbReference>
<dbReference type="GO" id="GO:0140949">
    <property type="term" value="F:histone H3K9 trimethyltransferase activity"/>
    <property type="evidence" value="ECO:0007669"/>
    <property type="project" value="UniProtKB-EC"/>
</dbReference>
<dbReference type="Pfam" id="PF00856">
    <property type="entry name" value="SET"/>
    <property type="match status" value="1"/>
</dbReference>
<accession>A0A0X3P079</accession>
<comment type="subcellular location">
    <subcellularLocation>
        <location evidence="2">Chromosome</location>
        <location evidence="2">Centromere</location>
    </subcellularLocation>
    <subcellularLocation>
        <location evidence="1 12">Nucleus</location>
    </subcellularLocation>
</comment>
<dbReference type="InterPro" id="IPR050973">
    <property type="entry name" value="H3K9_Histone-Lys_N-MTase"/>
</dbReference>
<feature type="binding site" evidence="13">
    <location>
        <position position="304"/>
    </location>
    <ligand>
        <name>Zn(2+)</name>
        <dbReference type="ChEBI" id="CHEBI:29105"/>
        <label>2</label>
    </ligand>
</feature>
<evidence type="ECO:0000256" key="6">
    <source>
        <dbReference type="ARBA" id="ARBA00022691"/>
    </source>
</evidence>
<dbReference type="PROSITE" id="PS00598">
    <property type="entry name" value="CHROMO_1"/>
    <property type="match status" value="1"/>
</dbReference>
<proteinExistence type="inferred from homology"/>
<feature type="binding site" evidence="13">
    <location>
        <position position="303"/>
    </location>
    <ligand>
        <name>Zn(2+)</name>
        <dbReference type="ChEBI" id="CHEBI:29105"/>
        <label>1</label>
    </ligand>
</feature>
<evidence type="ECO:0000256" key="4">
    <source>
        <dbReference type="ARBA" id="ARBA00022603"/>
    </source>
</evidence>
<evidence type="ECO:0000256" key="1">
    <source>
        <dbReference type="ARBA" id="ARBA00004123"/>
    </source>
</evidence>
<evidence type="ECO:0000256" key="11">
    <source>
        <dbReference type="ARBA" id="ARBA00023328"/>
    </source>
</evidence>
<dbReference type="PANTHER" id="PTHR46223">
    <property type="entry name" value="HISTONE-LYSINE N-METHYLTRANSFERASE SUV39H"/>
    <property type="match status" value="1"/>
</dbReference>
<feature type="binding site" evidence="13">
    <location>
        <position position="337"/>
    </location>
    <ligand>
        <name>Zn(2+)</name>
        <dbReference type="ChEBI" id="CHEBI:29105"/>
        <label>3</label>
    </ligand>
</feature>
<dbReference type="SMART" id="SM00468">
    <property type="entry name" value="PreSET"/>
    <property type="match status" value="1"/>
</dbReference>
<dbReference type="GO" id="GO:0000775">
    <property type="term" value="C:chromosome, centromeric region"/>
    <property type="evidence" value="ECO:0007669"/>
    <property type="project" value="UniProtKB-SubCell"/>
</dbReference>
<feature type="binding site" evidence="13">
    <location>
        <position position="331"/>
    </location>
    <ligand>
        <name>Zn(2+)</name>
        <dbReference type="ChEBI" id="CHEBI:29105"/>
        <label>3</label>
    </ligand>
</feature>
<evidence type="ECO:0000256" key="13">
    <source>
        <dbReference type="PIRSR" id="PIRSR009343-2"/>
    </source>
</evidence>
<comment type="catalytic activity">
    <reaction evidence="12">
        <text>L-lysyl(9)-[histone H3] + 3 S-adenosyl-L-methionine = N(6),N(6),N(6)-trimethyl-L-lysyl(9)-[histone H3] + 3 S-adenosyl-L-homocysteine + 3 H(+)</text>
        <dbReference type="Rhea" id="RHEA:60276"/>
        <dbReference type="Rhea" id="RHEA-COMP:15538"/>
        <dbReference type="Rhea" id="RHEA-COMP:15546"/>
        <dbReference type="ChEBI" id="CHEBI:15378"/>
        <dbReference type="ChEBI" id="CHEBI:29969"/>
        <dbReference type="ChEBI" id="CHEBI:57856"/>
        <dbReference type="ChEBI" id="CHEBI:59789"/>
        <dbReference type="ChEBI" id="CHEBI:61961"/>
        <dbReference type="EC" id="2.1.1.355"/>
    </reaction>
</comment>
<evidence type="ECO:0000259" key="17">
    <source>
        <dbReference type="PROSITE" id="PS50868"/>
    </source>
</evidence>
<dbReference type="PANTHER" id="PTHR46223:SF4">
    <property type="entry name" value="HISTONE-LYSINE N-METHYLTRANSFERASE-RELATED"/>
    <property type="match status" value="1"/>
</dbReference>
<evidence type="ECO:0000256" key="2">
    <source>
        <dbReference type="ARBA" id="ARBA00004584"/>
    </source>
</evidence>
<dbReference type="PROSITE" id="PS50868">
    <property type="entry name" value="POST_SET"/>
    <property type="match status" value="1"/>
</dbReference>
<keyword evidence="6 12" id="KW-0949">S-adenosyl-L-methionine</keyword>
<evidence type="ECO:0000256" key="8">
    <source>
        <dbReference type="ARBA" id="ARBA00022833"/>
    </source>
</evidence>
<dbReference type="InterPro" id="IPR023779">
    <property type="entry name" value="Chromodomain_CS"/>
</dbReference>
<organism evidence="18">
    <name type="scientific">Schistocephalus solidus</name>
    <name type="common">Tapeworm</name>
    <dbReference type="NCBI Taxonomy" id="70667"/>
    <lineage>
        <taxon>Eukaryota</taxon>
        <taxon>Metazoa</taxon>
        <taxon>Spiralia</taxon>
        <taxon>Lophotrochozoa</taxon>
        <taxon>Platyhelminthes</taxon>
        <taxon>Cestoda</taxon>
        <taxon>Eucestoda</taxon>
        <taxon>Diphyllobothriidea</taxon>
        <taxon>Diphyllobothriidae</taxon>
        <taxon>Schistocephalus</taxon>
    </lineage>
</organism>
<evidence type="ECO:0000259" key="15">
    <source>
        <dbReference type="PROSITE" id="PS50280"/>
    </source>
</evidence>
<reference evidence="18" key="1">
    <citation type="submission" date="2016-01" db="EMBL/GenBank/DDBJ databases">
        <title>Reference transcriptome for the parasite Schistocephalus solidus: insights into the molecular evolution of parasitism.</title>
        <authorList>
            <person name="Hebert F.O."/>
            <person name="Grambauer S."/>
            <person name="Barber I."/>
            <person name="Landry C.R."/>
            <person name="Aubin-Horth N."/>
        </authorList>
    </citation>
    <scope>NUCLEOTIDE SEQUENCE</scope>
</reference>
<feature type="binding site" evidence="13">
    <location>
        <position position="341"/>
    </location>
    <ligand>
        <name>Zn(2+)</name>
        <dbReference type="ChEBI" id="CHEBI:29105"/>
        <label>3</label>
    </ligand>
</feature>
<feature type="domain" description="Pre-SET" evidence="16">
    <location>
        <begin position="270"/>
        <end position="349"/>
    </location>
</feature>
<dbReference type="SMART" id="SM00298">
    <property type="entry name" value="CHROMO"/>
    <property type="match status" value="1"/>
</dbReference>
<dbReference type="AlphaFoldDB" id="A0A0X3P079"/>
<feature type="domain" description="SET" evidence="15">
    <location>
        <begin position="352"/>
        <end position="476"/>
    </location>
</feature>
<keyword evidence="7 12" id="KW-0479">Metal-binding</keyword>
<dbReference type="PIRSF" id="PIRSF009343">
    <property type="entry name" value="SUV39_SET"/>
    <property type="match status" value="1"/>
</dbReference>
<keyword evidence="3" id="KW-0158">Chromosome</keyword>
<dbReference type="GO" id="GO:0005634">
    <property type="term" value="C:nucleus"/>
    <property type="evidence" value="ECO:0007669"/>
    <property type="project" value="UniProtKB-SubCell"/>
</dbReference>
<evidence type="ECO:0000259" key="14">
    <source>
        <dbReference type="PROSITE" id="PS50013"/>
    </source>
</evidence>
<feature type="domain" description="Post-SET" evidence="17">
    <location>
        <begin position="551"/>
        <end position="567"/>
    </location>
</feature>
<evidence type="ECO:0000256" key="7">
    <source>
        <dbReference type="ARBA" id="ARBA00022723"/>
    </source>
</evidence>
<dbReference type="GO" id="GO:0032259">
    <property type="term" value="P:methylation"/>
    <property type="evidence" value="ECO:0007669"/>
    <property type="project" value="UniProtKB-KW"/>
</dbReference>
<feature type="binding site" evidence="13">
    <location>
        <position position="331"/>
    </location>
    <ligand>
        <name>Zn(2+)</name>
        <dbReference type="ChEBI" id="CHEBI:29105"/>
        <label>2</label>
    </ligand>
</feature>
<dbReference type="CDD" id="cd00024">
    <property type="entry name" value="CD_CSD"/>
    <property type="match status" value="1"/>
</dbReference>
<keyword evidence="4 12" id="KW-0489">Methyltransferase</keyword>
<keyword evidence="5 12" id="KW-0808">Transferase</keyword>
<dbReference type="SMART" id="SM00317">
    <property type="entry name" value="SET"/>
    <property type="match status" value="1"/>
</dbReference>
<keyword evidence="10 12" id="KW-0539">Nucleus</keyword>
<evidence type="ECO:0000259" key="16">
    <source>
        <dbReference type="PROSITE" id="PS50867"/>
    </source>
</evidence>
<dbReference type="Pfam" id="PF00385">
    <property type="entry name" value="Chromo"/>
    <property type="match status" value="1"/>
</dbReference>
<dbReference type="PROSITE" id="PS50013">
    <property type="entry name" value="CHROMO_2"/>
    <property type="match status" value="1"/>
</dbReference>
<evidence type="ECO:0000313" key="18">
    <source>
        <dbReference type="EMBL" id="JAP45043.1"/>
    </source>
</evidence>
<dbReference type="InterPro" id="IPR011381">
    <property type="entry name" value="H3-K9_MeTrfase_SUV39H1/2-like"/>
</dbReference>
<feature type="binding site" evidence="13">
    <location>
        <position position="274"/>
    </location>
    <ligand>
        <name>Zn(2+)</name>
        <dbReference type="ChEBI" id="CHEBI:29105"/>
        <label>1</label>
    </ligand>
</feature>
<evidence type="ECO:0000256" key="9">
    <source>
        <dbReference type="ARBA" id="ARBA00022853"/>
    </source>
</evidence>
<keyword evidence="8 12" id="KW-0862">Zinc</keyword>
<dbReference type="PROSITE" id="PS50867">
    <property type="entry name" value="PRE_SET"/>
    <property type="match status" value="1"/>
</dbReference>
<dbReference type="SUPFAM" id="SSF82199">
    <property type="entry name" value="SET domain"/>
    <property type="match status" value="1"/>
</dbReference>
<dbReference type="EC" id="2.1.1.355" evidence="12"/>
<feature type="domain" description="Chromo" evidence="14">
    <location>
        <begin position="76"/>
        <end position="135"/>
    </location>
</feature>
<sequence>METNRRFIFSQAQIVQPNVRTLVSDVQVSKDIKLSDEAAFGLLESLLTRFPLRVVYKVLNTLCQNDVLTFSSDSEYVVEAILKKSNIMGKNYYFVKWEGWPPTFNTWEPEENLAGCEKLINEFLSHKSPYPAVKEPVGKQKQLSEVLDRLKEAVPLSRISPTELLSLFLEHFPPEESKLRRFYQLSNHCVSYVEGAHPKARKRKRPTAESLTALKESLSAFEAMLNSVYCKEAPLRVENNVDLECPPIDFQPICDYVPDEDVHLPTKAVVGCECAPLEAVQSCDKSLRSAELEPCWINRHNSCCAVRSGARIPYSINKRLLVPPGHAIFECNSACACGPSCPFRVVQLGRKVPLSIFRTKNGRGWGVKTLQRIPKGTFVMEYLGEIITFEGAEKRGQLYDKQRMTYLFDLDFDGEAHYTVDALQMGNVSHFVNHSCDPNLTVRCAFIECMNIKLPRLALFAARNICKGEELTFDYQMTGARDGDEGDEANFVCDGSTSCDLPDDCSESNSLSNNSRCQPSNPSENGSVCTPENCSDVSSSSKTPSVTSKSLKMKCLCGAKKCRGYLIA</sequence>
<gene>
    <name evidence="18" type="ORF">TR117325</name>
</gene>
<dbReference type="InterPro" id="IPR007728">
    <property type="entry name" value="Pre-SET_dom"/>
</dbReference>
<dbReference type="InterPro" id="IPR003616">
    <property type="entry name" value="Post-SET_dom"/>
</dbReference>
<name>A0A0X3P079_SCHSO</name>
<feature type="binding site" evidence="13">
    <location>
        <position position="272"/>
    </location>
    <ligand>
        <name>Zn(2+)</name>
        <dbReference type="ChEBI" id="CHEBI:29105"/>
        <label>1</label>
    </ligand>
</feature>
<feature type="binding site" evidence="13">
    <location>
        <position position="272"/>
    </location>
    <ligand>
        <name>Zn(2+)</name>
        <dbReference type="ChEBI" id="CHEBI:29105"/>
        <label>2</label>
    </ligand>
</feature>
<feature type="binding site" evidence="13">
    <location>
        <position position="283"/>
    </location>
    <ligand>
        <name>Zn(2+)</name>
        <dbReference type="ChEBI" id="CHEBI:29105"/>
        <label>1</label>
    </ligand>
</feature>
<dbReference type="PROSITE" id="PS50280">
    <property type="entry name" value="SET"/>
    <property type="match status" value="1"/>
</dbReference>
<protein>
    <recommendedName>
        <fullName evidence="12">Histone-lysine N-methyltransferase</fullName>
        <ecNumber evidence="12">2.1.1.355</ecNumber>
    </recommendedName>
</protein>
<dbReference type="Pfam" id="PF05033">
    <property type="entry name" value="Pre-SET"/>
    <property type="match status" value="1"/>
</dbReference>
<dbReference type="EMBL" id="GEEE01018182">
    <property type="protein sequence ID" value="JAP45043.1"/>
    <property type="molecule type" value="Transcribed_RNA"/>
</dbReference>
<feature type="binding site" evidence="13">
    <location>
        <position position="335"/>
    </location>
    <ligand>
        <name>Zn(2+)</name>
        <dbReference type="ChEBI" id="CHEBI:29105"/>
        <label>2</label>
    </ligand>
</feature>
<comment type="similarity">
    <text evidence="12">Belongs to the class V-like SAM-binding methyltransferase superfamily. Histone-lysine methyltransferase family. Suvar3-9 subfamily.</text>
</comment>
<dbReference type="InterPro" id="IPR016197">
    <property type="entry name" value="Chromo-like_dom_sf"/>
</dbReference>
<dbReference type="SUPFAM" id="SSF54160">
    <property type="entry name" value="Chromo domain-like"/>
    <property type="match status" value="1"/>
</dbReference>
<evidence type="ECO:0000256" key="5">
    <source>
        <dbReference type="ARBA" id="ARBA00022679"/>
    </source>
</evidence>